<evidence type="ECO:0000313" key="2">
    <source>
        <dbReference type="EMBL" id="GEM00305.1"/>
    </source>
</evidence>
<dbReference type="Proteomes" id="UP000321049">
    <property type="component" value="Unassembled WGS sequence"/>
</dbReference>
<dbReference type="EMBL" id="BJWH01000032">
    <property type="protein sequence ID" value="GEM00305.1"/>
    <property type="molecule type" value="Genomic_DNA"/>
</dbReference>
<protein>
    <submittedName>
        <fullName evidence="2">Uncharacterized protein</fullName>
    </submittedName>
</protein>
<sequence length="191" mass="18996">MTAVTGAQEGYDTANRLVSTLLVLVWCALAVGASVYALRWVPSLASCRDLGSPLAPVVGPTVLLVLVVVVLAGVTAHGQASGGLAELARPARRFVCGVCVAVVAIAFAFGLVASTFIPAPVSAGEVIATACSYLTAALPAVVVLGVMVGVGRLSEGEGRRSAVRGVALALGLSVAGIGVIAATSPWMCAVL</sequence>
<feature type="transmembrane region" description="Helical" evidence="1">
    <location>
        <begin position="162"/>
        <end position="182"/>
    </location>
</feature>
<evidence type="ECO:0000256" key="1">
    <source>
        <dbReference type="SAM" id="Phobius"/>
    </source>
</evidence>
<dbReference type="AlphaFoldDB" id="A0A511JQU9"/>
<name>A0A511JQU9_9CELL</name>
<reference evidence="2 3" key="1">
    <citation type="submission" date="2019-07" db="EMBL/GenBank/DDBJ databases">
        <title>Whole genome shotgun sequence of Cellulomonas terrae NBRC 100819.</title>
        <authorList>
            <person name="Hosoyama A."/>
            <person name="Uohara A."/>
            <person name="Ohji S."/>
            <person name="Ichikawa N."/>
        </authorList>
    </citation>
    <scope>NUCLEOTIDE SEQUENCE [LARGE SCALE GENOMIC DNA]</scope>
    <source>
        <strain evidence="2 3">NBRC 100819</strain>
    </source>
</reference>
<keyword evidence="3" id="KW-1185">Reference proteome</keyword>
<comment type="caution">
    <text evidence="2">The sequence shown here is derived from an EMBL/GenBank/DDBJ whole genome shotgun (WGS) entry which is preliminary data.</text>
</comment>
<feature type="transmembrane region" description="Helical" evidence="1">
    <location>
        <begin position="126"/>
        <end position="150"/>
    </location>
</feature>
<evidence type="ECO:0000313" key="3">
    <source>
        <dbReference type="Proteomes" id="UP000321049"/>
    </source>
</evidence>
<feature type="transmembrane region" description="Helical" evidence="1">
    <location>
        <begin position="94"/>
        <end position="114"/>
    </location>
</feature>
<accession>A0A511JQU9</accession>
<feature type="transmembrane region" description="Helical" evidence="1">
    <location>
        <begin position="21"/>
        <end position="41"/>
    </location>
</feature>
<keyword evidence="1" id="KW-0472">Membrane</keyword>
<proteinExistence type="predicted"/>
<feature type="transmembrane region" description="Helical" evidence="1">
    <location>
        <begin position="53"/>
        <end position="74"/>
    </location>
</feature>
<gene>
    <name evidence="2" type="ORF">CTE05_38510</name>
</gene>
<keyword evidence="1" id="KW-1133">Transmembrane helix</keyword>
<keyword evidence="1" id="KW-0812">Transmembrane</keyword>
<organism evidence="2 3">
    <name type="scientific">Cellulomonas terrae</name>
    <dbReference type="NCBI Taxonomy" id="311234"/>
    <lineage>
        <taxon>Bacteria</taxon>
        <taxon>Bacillati</taxon>
        <taxon>Actinomycetota</taxon>
        <taxon>Actinomycetes</taxon>
        <taxon>Micrococcales</taxon>
        <taxon>Cellulomonadaceae</taxon>
        <taxon>Cellulomonas</taxon>
    </lineage>
</organism>